<sequence length="130" mass="14561">MRREAGEETTMPQFRVLAHLAAAPLTLSALAKKRRVSLQSMSELAQALVARGWVLREPDPSDRRQSILQLTENGRLHYERAQSQSLQRLAPLLAELSENELTAVRVALPALRRVLAQEEQHASDERSSAN</sequence>
<dbReference type="GO" id="GO:0003677">
    <property type="term" value="F:DNA binding"/>
    <property type="evidence" value="ECO:0007669"/>
    <property type="project" value="UniProtKB-KW"/>
</dbReference>
<dbReference type="PRINTS" id="PR00598">
    <property type="entry name" value="HTHMARR"/>
</dbReference>
<dbReference type="InterPro" id="IPR000835">
    <property type="entry name" value="HTH_MarR-typ"/>
</dbReference>
<name>A0A0P9DBD6_9CHLR</name>
<proteinExistence type="predicted"/>
<dbReference type="InterPro" id="IPR023187">
    <property type="entry name" value="Tscrpt_reg_MarR-type_CS"/>
</dbReference>
<dbReference type="InterPro" id="IPR039422">
    <property type="entry name" value="MarR/SlyA-like"/>
</dbReference>
<keyword evidence="3" id="KW-0804">Transcription</keyword>
<dbReference type="PANTHER" id="PTHR33164:SF57">
    <property type="entry name" value="MARR-FAMILY TRANSCRIPTIONAL REGULATOR"/>
    <property type="match status" value="1"/>
</dbReference>
<keyword evidence="6" id="KW-1185">Reference proteome</keyword>
<evidence type="ECO:0000256" key="2">
    <source>
        <dbReference type="ARBA" id="ARBA00023125"/>
    </source>
</evidence>
<dbReference type="SMART" id="SM00347">
    <property type="entry name" value="HTH_MARR"/>
    <property type="match status" value="1"/>
</dbReference>
<dbReference type="Gene3D" id="1.10.10.10">
    <property type="entry name" value="Winged helix-like DNA-binding domain superfamily/Winged helix DNA-binding domain"/>
    <property type="match status" value="1"/>
</dbReference>
<reference evidence="5 6" key="1">
    <citation type="submission" date="2015-09" db="EMBL/GenBank/DDBJ databases">
        <title>Draft genome sequence of Kouleothrix aurantiaca JCM 19913.</title>
        <authorList>
            <person name="Hemp J."/>
        </authorList>
    </citation>
    <scope>NUCLEOTIDE SEQUENCE [LARGE SCALE GENOMIC DNA]</scope>
    <source>
        <strain evidence="5 6">COM-B</strain>
    </source>
</reference>
<dbReference type="GO" id="GO:0003700">
    <property type="term" value="F:DNA-binding transcription factor activity"/>
    <property type="evidence" value="ECO:0007669"/>
    <property type="project" value="InterPro"/>
</dbReference>
<comment type="caution">
    <text evidence="5">The sequence shown here is derived from an EMBL/GenBank/DDBJ whole genome shotgun (WGS) entry which is preliminary data.</text>
</comment>
<evidence type="ECO:0000256" key="1">
    <source>
        <dbReference type="ARBA" id="ARBA00023015"/>
    </source>
</evidence>
<keyword evidence="2" id="KW-0238">DNA-binding</keyword>
<dbReference type="Proteomes" id="UP000050509">
    <property type="component" value="Unassembled WGS sequence"/>
</dbReference>
<accession>A0A0P9DBD6</accession>
<dbReference type="PROSITE" id="PS01117">
    <property type="entry name" value="HTH_MARR_1"/>
    <property type="match status" value="1"/>
</dbReference>
<dbReference type="Pfam" id="PF12802">
    <property type="entry name" value="MarR_2"/>
    <property type="match status" value="1"/>
</dbReference>
<protein>
    <recommendedName>
        <fullName evidence="4">HTH marR-type domain-containing protein</fullName>
    </recommendedName>
</protein>
<feature type="domain" description="HTH marR-type" evidence="4">
    <location>
        <begin position="1"/>
        <end position="113"/>
    </location>
</feature>
<gene>
    <name evidence="5" type="ORF">SE17_11765</name>
</gene>
<dbReference type="SUPFAM" id="SSF46785">
    <property type="entry name" value="Winged helix' DNA-binding domain"/>
    <property type="match status" value="1"/>
</dbReference>
<dbReference type="InterPro" id="IPR036390">
    <property type="entry name" value="WH_DNA-bd_sf"/>
</dbReference>
<dbReference type="InterPro" id="IPR036388">
    <property type="entry name" value="WH-like_DNA-bd_sf"/>
</dbReference>
<evidence type="ECO:0000313" key="6">
    <source>
        <dbReference type="Proteomes" id="UP000050509"/>
    </source>
</evidence>
<dbReference type="EMBL" id="LJCR01000350">
    <property type="protein sequence ID" value="KPV53074.1"/>
    <property type="molecule type" value="Genomic_DNA"/>
</dbReference>
<evidence type="ECO:0000313" key="5">
    <source>
        <dbReference type="EMBL" id="KPV53074.1"/>
    </source>
</evidence>
<keyword evidence="1" id="KW-0805">Transcription regulation</keyword>
<evidence type="ECO:0000256" key="3">
    <source>
        <dbReference type="ARBA" id="ARBA00023163"/>
    </source>
</evidence>
<dbReference type="GO" id="GO:0006950">
    <property type="term" value="P:response to stress"/>
    <property type="evidence" value="ECO:0007669"/>
    <property type="project" value="TreeGrafter"/>
</dbReference>
<evidence type="ECO:0000259" key="4">
    <source>
        <dbReference type="PROSITE" id="PS50995"/>
    </source>
</evidence>
<organism evidence="5 6">
    <name type="scientific">Kouleothrix aurantiaca</name>
    <dbReference type="NCBI Taxonomy" id="186479"/>
    <lineage>
        <taxon>Bacteria</taxon>
        <taxon>Bacillati</taxon>
        <taxon>Chloroflexota</taxon>
        <taxon>Chloroflexia</taxon>
        <taxon>Chloroflexales</taxon>
        <taxon>Roseiflexineae</taxon>
        <taxon>Roseiflexaceae</taxon>
        <taxon>Kouleothrix</taxon>
    </lineage>
</organism>
<dbReference type="AlphaFoldDB" id="A0A0P9DBD6"/>
<dbReference type="PANTHER" id="PTHR33164">
    <property type="entry name" value="TRANSCRIPTIONAL REGULATOR, MARR FAMILY"/>
    <property type="match status" value="1"/>
</dbReference>
<dbReference type="PROSITE" id="PS50995">
    <property type="entry name" value="HTH_MARR_2"/>
    <property type="match status" value="1"/>
</dbReference>